<dbReference type="GO" id="GO:0005634">
    <property type="term" value="C:nucleus"/>
    <property type="evidence" value="ECO:0007669"/>
    <property type="project" value="UniProtKB-SubCell"/>
</dbReference>
<feature type="domain" description="MMS19 N-terminal" evidence="3">
    <location>
        <begin position="33"/>
        <end position="315"/>
    </location>
</feature>
<dbReference type="Pfam" id="PF14500">
    <property type="entry name" value="MMS19_N"/>
    <property type="match status" value="1"/>
</dbReference>
<evidence type="ECO:0000256" key="1">
    <source>
        <dbReference type="RuleBase" id="RU367072"/>
    </source>
</evidence>
<evidence type="ECO:0000313" key="4">
    <source>
        <dbReference type="EMBL" id="KOO25617.1"/>
    </source>
</evidence>
<evidence type="ECO:0000259" key="3">
    <source>
        <dbReference type="Pfam" id="PF14500"/>
    </source>
</evidence>
<comment type="function">
    <text evidence="1">Key component of the cytosolic iron-sulfur protein assembly (CIA) complex, a multiprotein complex that mediates the incorporation of iron-sulfur cluster into apoproteins specifically involved in DNA metabolism and genomic integrity. In the CIA complex, MMS19 acts as an adapter between early-acting CIA components and a subset of cellular target iron-sulfur proteins.</text>
</comment>
<dbReference type="PANTHER" id="PTHR12891">
    <property type="entry name" value="DNA REPAIR/TRANSCRIPTION PROTEIN MET18/MMS19"/>
    <property type="match status" value="1"/>
</dbReference>
<keyword evidence="1" id="KW-0539">Nucleus</keyword>
<evidence type="ECO:0000256" key="2">
    <source>
        <dbReference type="SAM" id="MobiDB-lite"/>
    </source>
</evidence>
<comment type="caution">
    <text evidence="4">The sequence shown here is derived from an EMBL/GenBank/DDBJ whole genome shotgun (WGS) entry which is preliminary data.</text>
</comment>
<feature type="region of interest" description="Disordered" evidence="2">
    <location>
        <begin position="950"/>
        <end position="999"/>
    </location>
</feature>
<dbReference type="GO" id="GO:0097361">
    <property type="term" value="C:cytosolic [4Fe-4S] assembly targeting complex"/>
    <property type="evidence" value="ECO:0007669"/>
    <property type="project" value="UniProtKB-UniRule"/>
</dbReference>
<keyword evidence="1" id="KW-0227">DNA damage</keyword>
<gene>
    <name evidence="4" type="ORF">Ctob_000341</name>
</gene>
<dbReference type="Proteomes" id="UP000037460">
    <property type="component" value="Unassembled WGS sequence"/>
</dbReference>
<dbReference type="GO" id="GO:0006281">
    <property type="term" value="P:DNA repair"/>
    <property type="evidence" value="ECO:0007669"/>
    <property type="project" value="UniProtKB-UniRule"/>
</dbReference>
<dbReference type="InterPro" id="IPR016024">
    <property type="entry name" value="ARM-type_fold"/>
</dbReference>
<organism evidence="4 5">
    <name type="scientific">Chrysochromulina tobinii</name>
    <dbReference type="NCBI Taxonomy" id="1460289"/>
    <lineage>
        <taxon>Eukaryota</taxon>
        <taxon>Haptista</taxon>
        <taxon>Haptophyta</taxon>
        <taxon>Prymnesiophyceae</taxon>
        <taxon>Prymnesiales</taxon>
        <taxon>Chrysochromulinaceae</taxon>
        <taxon>Chrysochromulina</taxon>
    </lineage>
</organism>
<feature type="region of interest" description="Disordered" evidence="2">
    <location>
        <begin position="357"/>
        <end position="377"/>
    </location>
</feature>
<dbReference type="PANTHER" id="PTHR12891:SF0">
    <property type="entry name" value="MMS19 NUCLEOTIDE EXCISION REPAIR PROTEIN HOMOLOG"/>
    <property type="match status" value="1"/>
</dbReference>
<accession>A0A0M0JH10</accession>
<dbReference type="EMBL" id="JWZX01002949">
    <property type="protein sequence ID" value="KOO25617.1"/>
    <property type="molecule type" value="Genomic_DNA"/>
</dbReference>
<comment type="similarity">
    <text evidence="1">Belongs to the MET18/MMS19 family.</text>
</comment>
<dbReference type="OrthoDB" id="342900at2759"/>
<dbReference type="SUPFAM" id="SSF48371">
    <property type="entry name" value="ARM repeat"/>
    <property type="match status" value="1"/>
</dbReference>
<dbReference type="InterPro" id="IPR029240">
    <property type="entry name" value="MMS19_N"/>
</dbReference>
<feature type="compositionally biased region" description="Basic and acidic residues" evidence="2">
    <location>
        <begin position="478"/>
        <end position="487"/>
    </location>
</feature>
<keyword evidence="5" id="KW-1185">Reference proteome</keyword>
<evidence type="ECO:0000313" key="5">
    <source>
        <dbReference type="Proteomes" id="UP000037460"/>
    </source>
</evidence>
<reference evidence="5" key="1">
    <citation type="journal article" date="2015" name="PLoS Genet.">
        <title>Genome Sequence and Transcriptome Analyses of Chrysochromulina tobin: Metabolic Tools for Enhanced Algal Fitness in the Prominent Order Prymnesiales (Haptophyceae).</title>
        <authorList>
            <person name="Hovde B.T."/>
            <person name="Deodato C.R."/>
            <person name="Hunsperger H.M."/>
            <person name="Ryken S.A."/>
            <person name="Yost W."/>
            <person name="Jha R.K."/>
            <person name="Patterson J."/>
            <person name="Monnat R.J. Jr."/>
            <person name="Barlow S.B."/>
            <person name="Starkenburg S.R."/>
            <person name="Cattolico R.A."/>
        </authorList>
    </citation>
    <scope>NUCLEOTIDE SEQUENCE</scope>
    <source>
        <strain evidence="5">CCMP291</strain>
    </source>
</reference>
<dbReference type="GO" id="GO:0016226">
    <property type="term" value="P:iron-sulfur cluster assembly"/>
    <property type="evidence" value="ECO:0007669"/>
    <property type="project" value="UniProtKB-UniRule"/>
</dbReference>
<proteinExistence type="inferred from homology"/>
<dbReference type="InterPro" id="IPR039920">
    <property type="entry name" value="MMS19"/>
</dbReference>
<dbReference type="AlphaFoldDB" id="A0A0M0JH10"/>
<protein>
    <recommendedName>
        <fullName evidence="1">MMS19 nucleotide excision repair protein</fullName>
    </recommendedName>
</protein>
<sequence length="1026" mass="105435">MNELIATALSSLEEPNAASHIAALSSIPIVELVAALGPQLTDSNEVSREAGTRLLAEVLWKHTSGGGDDALPASAVEHLVGFFTDRLGDYLTIGAVLRGLCAITQLPLPEGAPLRIASTLLEQCDVRSLVQAQRHASMSLALELVRGRHWPALAPSGCRLLLSTVRALDGEKDPRNLLLYLQLLRLMCERCEASGAPGLAEALPEVFESLVAYFPITFTPPPHDPFQITAAHLLQALIRTLKASVLFAPLALGFFAQKLREAGAPPAPPGATAKDEEQEMRVTRMQVLQALALLTPSYGAAALAPHAAVLGEALADTTSHAVSPANGDGEVADDASSVATALALTLSALGAVASGTGEAPATAPRLGEAPATAPSPVSPYTAAPATLLETLLAPTISRCVSAPPSGLGAVVGAPLLGALSRQHAGIAPRVLQQALPALLRRLGDDAQDGAGAGADALDALAMLLALLQMARTTCATATDDHAPRGARDGASAEAGSAEPMEMDPPSTPSTPVAAGAAAAPSRDQAAAIAHEFRSRRTAIVHAALRCLGSDGSADTAAAAARVLCAALAPPFWPSEEAMPRAVLSALRAFLLASTTDSAAADTALVVASDAARLFASSPRAAQAALDVELRTPVLGAFCAKAERALAPDSASGKASAAVALAPIVAAFCAGDAPATAPSGRALSTSTAPMARAVMSAGAPSLQVASGEKSAGPEWAEGVHVLMVIAKRSAEDLEVTKLEAEAEVRLRALCVFFNKWASAEALDTALATTLAAAKRLYVALAPALRTALDRTPPDVHAPTTALGAAEMTARLDASSWALLDALTLCLVHAPPATLFAEPTSAVPYLVAWLREAGTELGMEAPTASSAAAGFPTAVPPTATRWQRLPRVLRLACQLLVLLPPSAAEPLGELLPALTALLRAELARLQAVLKQAVADEDYAKAAELKPKIKQLKATAREPGALRTPGSGGKRKGSRRNRKPAPGATSVAADAATMSGKKWDGKSQYDKYDIFKVIRSTSQLRGGKHLALR</sequence>
<dbReference type="GO" id="GO:0051604">
    <property type="term" value="P:protein maturation"/>
    <property type="evidence" value="ECO:0007669"/>
    <property type="project" value="UniProtKB-UniRule"/>
</dbReference>
<comment type="subcellular location">
    <subcellularLocation>
        <location evidence="1">Nucleus</location>
    </subcellularLocation>
</comment>
<keyword evidence="1" id="KW-0234">DNA repair</keyword>
<feature type="region of interest" description="Disordered" evidence="2">
    <location>
        <begin position="478"/>
        <end position="518"/>
    </location>
</feature>
<feature type="compositionally biased region" description="Basic residues" evidence="2">
    <location>
        <begin position="966"/>
        <end position="976"/>
    </location>
</feature>
<name>A0A0M0JH10_9EUKA</name>